<organism evidence="1 2">
    <name type="scientific">Ancylostoma ceylanicum</name>
    <dbReference type="NCBI Taxonomy" id="53326"/>
    <lineage>
        <taxon>Eukaryota</taxon>
        <taxon>Metazoa</taxon>
        <taxon>Ecdysozoa</taxon>
        <taxon>Nematoda</taxon>
        <taxon>Chromadorea</taxon>
        <taxon>Rhabditida</taxon>
        <taxon>Rhabditina</taxon>
        <taxon>Rhabditomorpha</taxon>
        <taxon>Strongyloidea</taxon>
        <taxon>Ancylostomatidae</taxon>
        <taxon>Ancylostomatinae</taxon>
        <taxon>Ancylostoma</taxon>
    </lineage>
</organism>
<proteinExistence type="predicted"/>
<name>A0A016TNB5_9BILA</name>
<evidence type="ECO:0000313" key="1">
    <source>
        <dbReference type="EMBL" id="EYC03978.1"/>
    </source>
</evidence>
<comment type="caution">
    <text evidence="1">The sequence shown here is derived from an EMBL/GenBank/DDBJ whole genome shotgun (WGS) entry which is preliminary data.</text>
</comment>
<dbReference type="EMBL" id="JARK01001426">
    <property type="protein sequence ID" value="EYC03978.1"/>
    <property type="molecule type" value="Genomic_DNA"/>
</dbReference>
<evidence type="ECO:0000313" key="2">
    <source>
        <dbReference type="Proteomes" id="UP000024635"/>
    </source>
</evidence>
<dbReference type="AlphaFoldDB" id="A0A016TNB5"/>
<gene>
    <name evidence="1" type="primary">Acey_s0090.g2344</name>
    <name evidence="1" type="ORF">Y032_0090g2344</name>
</gene>
<keyword evidence="2" id="KW-1185">Reference proteome</keyword>
<sequence length="123" mass="13387">MTAKLSGIRLWKELDSITNAPFFGETRVGIHETLTTQTNAANLRAKTCITVDFIDQTGQDKFTRRCCCGGQLAQLAANPALLQGAGVDPIKNGVFVTSVTFAVHCWNQRGEEVMNLLISSKSK</sequence>
<protein>
    <submittedName>
        <fullName evidence="1">Uncharacterized protein</fullName>
    </submittedName>
</protein>
<accession>A0A016TNB5</accession>
<reference evidence="2" key="1">
    <citation type="journal article" date="2015" name="Nat. Genet.">
        <title>The genome and transcriptome of the zoonotic hookworm Ancylostoma ceylanicum identify infection-specific gene families.</title>
        <authorList>
            <person name="Schwarz E.M."/>
            <person name="Hu Y."/>
            <person name="Antoshechkin I."/>
            <person name="Miller M.M."/>
            <person name="Sternberg P.W."/>
            <person name="Aroian R.V."/>
        </authorList>
    </citation>
    <scope>NUCLEOTIDE SEQUENCE</scope>
    <source>
        <strain evidence="2">HY135</strain>
    </source>
</reference>
<dbReference type="Proteomes" id="UP000024635">
    <property type="component" value="Unassembled WGS sequence"/>
</dbReference>